<evidence type="ECO:0000256" key="4">
    <source>
        <dbReference type="ARBA" id="ARBA00037519"/>
    </source>
</evidence>
<organism evidence="7">
    <name type="scientific">Brachypodium distachyon</name>
    <name type="common">Purple false brome</name>
    <name type="synonym">Trachynia distachya</name>
    <dbReference type="NCBI Taxonomy" id="15368"/>
    <lineage>
        <taxon>Eukaryota</taxon>
        <taxon>Viridiplantae</taxon>
        <taxon>Streptophyta</taxon>
        <taxon>Embryophyta</taxon>
        <taxon>Tracheophyta</taxon>
        <taxon>Spermatophyta</taxon>
        <taxon>Magnoliopsida</taxon>
        <taxon>Liliopsida</taxon>
        <taxon>Poales</taxon>
        <taxon>Poaceae</taxon>
        <taxon>BOP clade</taxon>
        <taxon>Pooideae</taxon>
        <taxon>Stipodae</taxon>
        <taxon>Brachypodieae</taxon>
        <taxon>Brachypodium</taxon>
    </lineage>
</organism>
<dbReference type="Pfam" id="PF23598">
    <property type="entry name" value="LRR_14"/>
    <property type="match status" value="1"/>
</dbReference>
<reference evidence="7 8" key="1">
    <citation type="journal article" date="2010" name="Nature">
        <title>Genome sequencing and analysis of the model grass Brachypodium distachyon.</title>
        <authorList>
            <consortium name="International Brachypodium Initiative"/>
        </authorList>
    </citation>
    <scope>NUCLEOTIDE SEQUENCE [LARGE SCALE GENOMIC DNA]</scope>
    <source>
        <strain evidence="7 8">Bd21</strain>
    </source>
</reference>
<evidence type="ECO:0000313" key="8">
    <source>
        <dbReference type="EnsemblPlants" id="KQK07520"/>
    </source>
</evidence>
<keyword evidence="2" id="KW-0677">Repeat</keyword>
<evidence type="ECO:0000256" key="2">
    <source>
        <dbReference type="ARBA" id="ARBA00022737"/>
    </source>
</evidence>
<dbReference type="Pfam" id="PF00560">
    <property type="entry name" value="LRR_1"/>
    <property type="match status" value="3"/>
</dbReference>
<dbReference type="GO" id="GO:0035556">
    <property type="term" value="P:intracellular signal transduction"/>
    <property type="evidence" value="ECO:0000318"/>
    <property type="project" value="GO_Central"/>
</dbReference>
<keyword evidence="1" id="KW-0433">Leucine-rich repeat</keyword>
<dbReference type="Gene3D" id="3.80.10.10">
    <property type="entry name" value="Ribonuclease Inhibitor"/>
    <property type="match status" value="4"/>
</dbReference>
<comment type="similarity">
    <text evidence="3">Belongs to the SHOC2 family.</text>
</comment>
<dbReference type="EMBL" id="CM000881">
    <property type="protein sequence ID" value="KQK07520.2"/>
    <property type="molecule type" value="Genomic_DNA"/>
</dbReference>
<sequence>MDCGETELNSAAFSSAKSLRVLDLSECSIHKLPDSIGQLKQLRYLNAPRVQHATIPDSITKLLKLIYLKLNESPTILALPESIGDIEGLMYLDLSGCSGIETLPESFGRLKKLVRLDLSNCSRIGGVSVFLENFTELQYLNLSHCPNIGPLSEALGGLSELQYLNISFSSYLVGRQEAEVLGTFSKLEYLNLSSEDCDLQKLPESLGGCVKLKYLNLTGCRHMKELPASFGNLNNLVHLDLTNCGEVNGVPEALGGLTKLQYLNLSWVGPGEKQSLVGLPNVIGNLTEIRYLNLSGCMHCIIEADGNSDTRDQIDSFMDRISTLSNLEHLYLSRNICIGSIPASFCNLRKVHTMDFSSCYDLREIPEYIGTMDSLKTLYLNGCYSLNHSNLCGRSVPGFVVHTVSQLPNLNRLVLRGMESLEEWNTSYSSGQEYVLGYLQIEDCPELRIKSFPPRAERWRIIRSGNVLSCWENYCSDLTGSPEIIQHLSSVETLSLEANDQDDLPEWLGELTSLQKLEMHENMRQLKKLQTLQVSDCNSMASLPRWLGGLTSLKKLDISDCQGLRSLPDSIQKLNNLQELNLYDCSQIEHLVESEENKMEHTDMKERVCVLPTSLKKIEIHECHGIRSLPDGIQQLTNLQKLSIVNCRELVKWCESEENKMKVGHLRLQELY</sequence>
<feature type="domain" description="Disease resistance protein At4g27190-like leucine-rich repeats" evidence="5">
    <location>
        <begin position="551"/>
        <end position="650"/>
    </location>
</feature>
<reference evidence="7" key="2">
    <citation type="submission" date="2017-06" db="EMBL/GenBank/DDBJ databases">
        <title>WGS assembly of Brachypodium distachyon.</title>
        <authorList>
            <consortium name="The International Brachypodium Initiative"/>
            <person name="Lucas S."/>
            <person name="Harmon-Smith M."/>
            <person name="Lail K."/>
            <person name="Tice H."/>
            <person name="Grimwood J."/>
            <person name="Bruce D."/>
            <person name="Barry K."/>
            <person name="Shu S."/>
            <person name="Lindquist E."/>
            <person name="Wang M."/>
            <person name="Pitluck S."/>
            <person name="Vogel J.P."/>
            <person name="Garvin D.F."/>
            <person name="Mockler T.C."/>
            <person name="Schmutz J."/>
            <person name="Rokhsar D."/>
            <person name="Bevan M.W."/>
        </authorList>
    </citation>
    <scope>NUCLEOTIDE SEQUENCE</scope>
    <source>
        <strain evidence="7">Bd21</strain>
    </source>
</reference>
<dbReference type="STRING" id="15368.A0A0Q3G816"/>
<dbReference type="InterPro" id="IPR055414">
    <property type="entry name" value="LRR_R13L4/SHOC2-like"/>
</dbReference>
<dbReference type="InterPro" id="IPR006553">
    <property type="entry name" value="Leu-rich_rpt_Cys-con_subtyp"/>
</dbReference>
<protein>
    <submittedName>
        <fullName evidence="7 8">Uncharacterized protein</fullName>
    </submittedName>
</protein>
<dbReference type="SUPFAM" id="SSF52058">
    <property type="entry name" value="L domain-like"/>
    <property type="match status" value="1"/>
</dbReference>
<dbReference type="PROSITE" id="PS51450">
    <property type="entry name" value="LRR"/>
    <property type="match status" value="1"/>
</dbReference>
<dbReference type="InterPro" id="IPR001611">
    <property type="entry name" value="Leu-rich_rpt"/>
</dbReference>
<dbReference type="PANTHER" id="PTHR48051:SF46">
    <property type="entry name" value="LEUCINE RICH REPEAT-CONTAINING DOMAIN PROTEIN"/>
    <property type="match status" value="1"/>
</dbReference>
<evidence type="ECO:0000256" key="3">
    <source>
        <dbReference type="ARBA" id="ARBA00023786"/>
    </source>
</evidence>
<dbReference type="Pfam" id="PF23247">
    <property type="entry name" value="LRR_RPS2"/>
    <property type="match status" value="1"/>
</dbReference>
<dbReference type="Gramene" id="KQK07520">
    <property type="protein sequence ID" value="KQK07520"/>
    <property type="gene ID" value="BRADI_2g36182v3"/>
</dbReference>
<proteinExistence type="inferred from homology"/>
<feature type="domain" description="Disease resistance R13L4/SHOC-2-like LRR" evidence="6">
    <location>
        <begin position="58"/>
        <end position="197"/>
    </location>
</feature>
<dbReference type="AlphaFoldDB" id="A0A0Q3G816"/>
<dbReference type="InterPro" id="IPR050216">
    <property type="entry name" value="LRR_domain-containing"/>
</dbReference>
<gene>
    <name evidence="7" type="ORF">BRADI_2g36182v3</name>
</gene>
<dbReference type="PANTHER" id="PTHR48051">
    <property type="match status" value="1"/>
</dbReference>
<evidence type="ECO:0000259" key="5">
    <source>
        <dbReference type="Pfam" id="PF23247"/>
    </source>
</evidence>
<dbReference type="OrthoDB" id="627179at2759"/>
<dbReference type="Proteomes" id="UP000008810">
    <property type="component" value="Chromosome 2"/>
</dbReference>
<accession>A0A0Q3G816</accession>
<reference evidence="8" key="3">
    <citation type="submission" date="2018-08" db="UniProtKB">
        <authorList>
            <consortium name="EnsemblPlants"/>
        </authorList>
    </citation>
    <scope>IDENTIFICATION</scope>
    <source>
        <strain evidence="8">cv. Bd21</strain>
    </source>
</reference>
<evidence type="ECO:0000256" key="1">
    <source>
        <dbReference type="ARBA" id="ARBA00022614"/>
    </source>
</evidence>
<evidence type="ECO:0000313" key="9">
    <source>
        <dbReference type="Proteomes" id="UP000008810"/>
    </source>
</evidence>
<keyword evidence="9" id="KW-1185">Reference proteome</keyword>
<evidence type="ECO:0000259" key="6">
    <source>
        <dbReference type="Pfam" id="PF23598"/>
    </source>
</evidence>
<feature type="non-terminal residue" evidence="7">
    <location>
        <position position="672"/>
    </location>
</feature>
<dbReference type="SUPFAM" id="SSF52047">
    <property type="entry name" value="RNI-like"/>
    <property type="match status" value="2"/>
</dbReference>
<evidence type="ECO:0000313" key="7">
    <source>
        <dbReference type="EMBL" id="KQK07520.2"/>
    </source>
</evidence>
<dbReference type="InterPro" id="IPR032675">
    <property type="entry name" value="LRR_dom_sf"/>
</dbReference>
<comment type="function">
    <text evidence="4">Leucine-rich repeat protein that likely mediates protein interactions, possibly in the context of signal transduction.</text>
</comment>
<name>A0A0Q3G816_BRADI</name>
<dbReference type="EnsemblPlants" id="KQK07520">
    <property type="protein sequence ID" value="KQK07520"/>
    <property type="gene ID" value="BRADI_2g36182v3"/>
</dbReference>
<dbReference type="SMART" id="SM00367">
    <property type="entry name" value="LRR_CC"/>
    <property type="match status" value="5"/>
</dbReference>
<dbReference type="InterPro" id="IPR057135">
    <property type="entry name" value="At4g27190-like_LRR"/>
</dbReference>
<dbReference type="InParanoid" id="A0A0Q3G816"/>